<sequence>MKNRRKTEEITKRNAASSPSHLGDVRPDGPEMPFKPNDPKKKKAARGYRDYGDNLHKSEGVIAAFFIFVE</sequence>
<keyword evidence="3" id="KW-1185">Reference proteome</keyword>
<feature type="region of interest" description="Disordered" evidence="1">
    <location>
        <begin position="1"/>
        <end position="47"/>
    </location>
</feature>
<protein>
    <submittedName>
        <fullName evidence="2">(Mediterranean fruit fly) hypothetical protein</fullName>
    </submittedName>
</protein>
<dbReference type="EMBL" id="CAJHJT010000012">
    <property type="protein sequence ID" value="CAD7000588.1"/>
    <property type="molecule type" value="Genomic_DNA"/>
</dbReference>
<dbReference type="AlphaFoldDB" id="A0A811UQH1"/>
<gene>
    <name evidence="2" type="ORF">CCAP1982_LOCUS9062</name>
</gene>
<proteinExistence type="predicted"/>
<evidence type="ECO:0000313" key="2">
    <source>
        <dbReference type="EMBL" id="CAD7000588.1"/>
    </source>
</evidence>
<dbReference type="Proteomes" id="UP000606786">
    <property type="component" value="Unassembled WGS sequence"/>
</dbReference>
<evidence type="ECO:0000313" key="3">
    <source>
        <dbReference type="Proteomes" id="UP000606786"/>
    </source>
</evidence>
<comment type="caution">
    <text evidence="2">The sequence shown here is derived from an EMBL/GenBank/DDBJ whole genome shotgun (WGS) entry which is preliminary data.</text>
</comment>
<organism evidence="2 3">
    <name type="scientific">Ceratitis capitata</name>
    <name type="common">Mediterranean fruit fly</name>
    <name type="synonym">Tephritis capitata</name>
    <dbReference type="NCBI Taxonomy" id="7213"/>
    <lineage>
        <taxon>Eukaryota</taxon>
        <taxon>Metazoa</taxon>
        <taxon>Ecdysozoa</taxon>
        <taxon>Arthropoda</taxon>
        <taxon>Hexapoda</taxon>
        <taxon>Insecta</taxon>
        <taxon>Pterygota</taxon>
        <taxon>Neoptera</taxon>
        <taxon>Endopterygota</taxon>
        <taxon>Diptera</taxon>
        <taxon>Brachycera</taxon>
        <taxon>Muscomorpha</taxon>
        <taxon>Tephritoidea</taxon>
        <taxon>Tephritidae</taxon>
        <taxon>Ceratitis</taxon>
        <taxon>Ceratitis</taxon>
    </lineage>
</organism>
<reference evidence="2" key="1">
    <citation type="submission" date="2020-11" db="EMBL/GenBank/DDBJ databases">
        <authorList>
            <person name="Whitehead M."/>
        </authorList>
    </citation>
    <scope>NUCLEOTIDE SEQUENCE</scope>
    <source>
        <strain evidence="2">EGII</strain>
    </source>
</reference>
<accession>A0A811UQH1</accession>
<name>A0A811UQH1_CERCA</name>
<feature type="compositionally biased region" description="Basic and acidic residues" evidence="1">
    <location>
        <begin position="1"/>
        <end position="12"/>
    </location>
</feature>
<evidence type="ECO:0000256" key="1">
    <source>
        <dbReference type="SAM" id="MobiDB-lite"/>
    </source>
</evidence>